<dbReference type="Proteomes" id="UP000630528">
    <property type="component" value="Unassembled WGS sequence"/>
</dbReference>
<dbReference type="RefSeq" id="WP_201178202.1">
    <property type="nucleotide sequence ID" value="NZ_JAEPWM010000025.1"/>
</dbReference>
<feature type="domain" description="Thioredoxin" evidence="1">
    <location>
        <begin position="20"/>
        <end position="84"/>
    </location>
</feature>
<reference evidence="2" key="1">
    <citation type="journal article" date="2012" name="J. Microbiol. Biotechnol.">
        <title>Ramlibacter ginsenosidimutans sp. nov., with ginsenoside-converting activity.</title>
        <authorList>
            <person name="Wang L."/>
            <person name="An D.S."/>
            <person name="Kim S.G."/>
            <person name="Jin F.X."/>
            <person name="Kim S.C."/>
            <person name="Lee S.T."/>
            <person name="Im W.T."/>
        </authorList>
    </citation>
    <scope>NUCLEOTIDE SEQUENCE</scope>
    <source>
        <strain evidence="2">KACC 17527</strain>
    </source>
</reference>
<dbReference type="EMBL" id="JAEPWM010000025">
    <property type="protein sequence ID" value="MBK6009528.1"/>
    <property type="molecule type" value="Genomic_DNA"/>
</dbReference>
<dbReference type="Gene3D" id="3.40.30.10">
    <property type="entry name" value="Glutaredoxin"/>
    <property type="match status" value="1"/>
</dbReference>
<organism evidence="2 3">
    <name type="scientific">Ramlibacter ginsenosidimutans</name>
    <dbReference type="NCBI Taxonomy" id="502333"/>
    <lineage>
        <taxon>Bacteria</taxon>
        <taxon>Pseudomonadati</taxon>
        <taxon>Pseudomonadota</taxon>
        <taxon>Betaproteobacteria</taxon>
        <taxon>Burkholderiales</taxon>
        <taxon>Comamonadaceae</taxon>
        <taxon>Ramlibacter</taxon>
    </lineage>
</organism>
<name>A0A934WQW4_9BURK</name>
<proteinExistence type="predicted"/>
<dbReference type="SUPFAM" id="SSF52833">
    <property type="entry name" value="Thioredoxin-like"/>
    <property type="match status" value="1"/>
</dbReference>
<dbReference type="InterPro" id="IPR036249">
    <property type="entry name" value="Thioredoxin-like_sf"/>
</dbReference>
<sequence>MHGAARTSPNALSTRKFPWPALQAFAAHRSDVLAVVKIDIDAAPAIAARVGVRSVPTLVLYQGGKPVAVCTCMLSEQQLGAFLDQHLPNRPRIELDS</sequence>
<accession>A0A934WQW4</accession>
<evidence type="ECO:0000313" key="3">
    <source>
        <dbReference type="Proteomes" id="UP000630528"/>
    </source>
</evidence>
<evidence type="ECO:0000259" key="1">
    <source>
        <dbReference type="Pfam" id="PF00085"/>
    </source>
</evidence>
<dbReference type="Pfam" id="PF00085">
    <property type="entry name" value="Thioredoxin"/>
    <property type="match status" value="1"/>
</dbReference>
<evidence type="ECO:0000313" key="2">
    <source>
        <dbReference type="EMBL" id="MBK6009528.1"/>
    </source>
</evidence>
<keyword evidence="3" id="KW-1185">Reference proteome</keyword>
<reference evidence="2" key="2">
    <citation type="submission" date="2021-01" db="EMBL/GenBank/DDBJ databases">
        <authorList>
            <person name="Kang M."/>
        </authorList>
    </citation>
    <scope>NUCLEOTIDE SEQUENCE</scope>
    <source>
        <strain evidence="2">KACC 17527</strain>
    </source>
</reference>
<gene>
    <name evidence="2" type="ORF">JJB11_25800</name>
</gene>
<dbReference type="AlphaFoldDB" id="A0A934WQW4"/>
<protein>
    <recommendedName>
        <fullName evidence="1">Thioredoxin domain-containing protein</fullName>
    </recommendedName>
</protein>
<dbReference type="InterPro" id="IPR013766">
    <property type="entry name" value="Thioredoxin_domain"/>
</dbReference>
<comment type="caution">
    <text evidence="2">The sequence shown here is derived from an EMBL/GenBank/DDBJ whole genome shotgun (WGS) entry which is preliminary data.</text>
</comment>